<feature type="compositionally biased region" description="Polar residues" evidence="1">
    <location>
        <begin position="257"/>
        <end position="272"/>
    </location>
</feature>
<evidence type="ECO:0000313" key="2">
    <source>
        <dbReference type="EMBL" id="POS85641.1"/>
    </source>
</evidence>
<feature type="region of interest" description="Disordered" evidence="1">
    <location>
        <begin position="217"/>
        <end position="281"/>
    </location>
</feature>
<reference evidence="2 3" key="1">
    <citation type="submission" date="2017-10" db="EMBL/GenBank/DDBJ databases">
        <title>Development of genomic resources for the powdery mildew, Erysiphe pulchra.</title>
        <authorList>
            <person name="Wadl P.A."/>
            <person name="Mack B.M."/>
            <person name="Moore G."/>
            <person name="Beltz S.B."/>
        </authorList>
    </citation>
    <scope>NUCLEOTIDE SEQUENCE [LARGE SCALE GENOMIC DNA]</scope>
    <source>
        <strain evidence="2">Cflorida</strain>
    </source>
</reference>
<dbReference type="AlphaFoldDB" id="A0A2S4PUC7"/>
<accession>A0A2S4PUC7</accession>
<feature type="compositionally biased region" description="Polar residues" evidence="1">
    <location>
        <begin position="387"/>
        <end position="400"/>
    </location>
</feature>
<dbReference type="Proteomes" id="UP000237438">
    <property type="component" value="Unassembled WGS sequence"/>
</dbReference>
<dbReference type="EMBL" id="PEDP01000542">
    <property type="protein sequence ID" value="POS85641.1"/>
    <property type="molecule type" value="Genomic_DNA"/>
</dbReference>
<feature type="compositionally biased region" description="Low complexity" evidence="1">
    <location>
        <begin position="429"/>
        <end position="438"/>
    </location>
</feature>
<proteinExistence type="predicted"/>
<feature type="region of interest" description="Disordered" evidence="1">
    <location>
        <begin position="377"/>
        <end position="473"/>
    </location>
</feature>
<feature type="compositionally biased region" description="Polar residues" evidence="1">
    <location>
        <begin position="464"/>
        <end position="473"/>
    </location>
</feature>
<evidence type="ECO:0000256" key="1">
    <source>
        <dbReference type="SAM" id="MobiDB-lite"/>
    </source>
</evidence>
<dbReference type="OrthoDB" id="5404004at2759"/>
<evidence type="ECO:0000313" key="3">
    <source>
        <dbReference type="Proteomes" id="UP000237438"/>
    </source>
</evidence>
<organism evidence="2 3">
    <name type="scientific">Erysiphe pulchra</name>
    <dbReference type="NCBI Taxonomy" id="225359"/>
    <lineage>
        <taxon>Eukaryota</taxon>
        <taxon>Fungi</taxon>
        <taxon>Dikarya</taxon>
        <taxon>Ascomycota</taxon>
        <taxon>Pezizomycotina</taxon>
        <taxon>Leotiomycetes</taxon>
        <taxon>Erysiphales</taxon>
        <taxon>Erysiphaceae</taxon>
        <taxon>Erysiphe</taxon>
    </lineage>
</organism>
<gene>
    <name evidence="2" type="ORF">EPUL_003395</name>
</gene>
<protein>
    <submittedName>
        <fullName evidence="2">Uncharacterized protein</fullName>
    </submittedName>
</protein>
<feature type="region of interest" description="Disordered" evidence="1">
    <location>
        <begin position="1"/>
        <end position="26"/>
    </location>
</feature>
<feature type="compositionally biased region" description="Low complexity" evidence="1">
    <location>
        <begin position="515"/>
        <end position="538"/>
    </location>
</feature>
<keyword evidence="3" id="KW-1185">Reference proteome</keyword>
<feature type="region of interest" description="Disordered" evidence="1">
    <location>
        <begin position="496"/>
        <end position="538"/>
    </location>
</feature>
<feature type="compositionally biased region" description="Polar residues" evidence="1">
    <location>
        <begin position="496"/>
        <end position="509"/>
    </location>
</feature>
<comment type="caution">
    <text evidence="2">The sequence shown here is derived from an EMBL/GenBank/DDBJ whole genome shotgun (WGS) entry which is preliminary data.</text>
</comment>
<name>A0A2S4PUC7_9PEZI</name>
<sequence>MLQRSKSEHFSGYSCASPRSPEFKGQFQSISHPIKDFERTHGSNQDTTNPVFDNFMQAKLSNGHLGREGPKSTKHRRTLNSNKNETISVDLPPVRGRSTLFSTNQSNSGAAQLNIPCFRLTSSRSLSSLETKNYFHSPEVIKPIPSSYYTENIGIALGSPTNCDDLEMKIPLVSNGNGCGYANNCYRQVSPKDVKSKSSKWKTFEGLFGGKRKETGPVSAYHKYHGRPRPNFDSKSSKKALIAGKNNYGDNSRRKSVIQTNNTFKRPASKTTNSSRNNSSFLKAEEQAFKKSSDGNYDSLIDVEIPFTKMDRYSDILNEIKQNPQSTAQPPSSKQQSVLGKFKSVSGAFITKEPDIHKIPKHMEKASASSQWKLASLPSFRDKPPSRTGSPIQKTATPHGTPSRKPSILAIPKKHSNDCRTNNKGKNGSLESKSLNSHLKSHSDTSRIRHKTFSPPPVPKKDSQNPVLSSPNDSSLDFGFSKSFIKDGYQDFFTSSSATKQFDPSNSRPQYMKYSDVPRSLSSNSSSERSISSSTSSWSIASPLGTTPLTGFFEEMRFPTPPIGTTTYTSFSPPSISVPSCRTNSSMSNYSSKKSIMHPSKPILLKKSTSFSKTLGRTKSCLKPSSYSQNRESKPYQPLKLTPFPSVTTSSPAKIAANAISSPLDAFAIATNEEIERVTHRLGKEGNLQQKLGCGIHIKKYKSKEHVLLGPQSRNPNLVMVDTEQEKPRQYSKSLDLTRKSNENHLRGTDSINNYPTWMSKNSPVVDLAAVSVARGIVAREYRKSHKAVVERVSVVSNM</sequence>